<dbReference type="InterPro" id="IPR011079">
    <property type="entry name" value="Ala_racemase_C"/>
</dbReference>
<dbReference type="InterPro" id="IPR020622">
    <property type="entry name" value="Ala_racemase_pyridoxalP-BS"/>
</dbReference>
<dbReference type="SMART" id="SM01005">
    <property type="entry name" value="Ala_racemase_C"/>
    <property type="match status" value="1"/>
</dbReference>
<dbReference type="InterPro" id="IPR000821">
    <property type="entry name" value="Ala_racemase"/>
</dbReference>
<dbReference type="Pfam" id="PF01168">
    <property type="entry name" value="Ala_racemase_N"/>
    <property type="match status" value="1"/>
</dbReference>
<dbReference type="NCBIfam" id="TIGR00492">
    <property type="entry name" value="alr"/>
    <property type="match status" value="1"/>
</dbReference>
<sequence>MRQVSYRPTWIEVDLDAIRYNVNQLQQRLSNTTKIYAVVKANGYGHGDVEVAKAALQSGAEALAVALLEEAVKLREAGITAPIIVLGWVAPEYVSIAAKRQITLTFFQKEWLEQVKSQDFTERLKLHLKVDTGMGRLGIQKLEEIKDILTEVNDPRLFLEGMFTHFATADESELAYYQEQMAMWQSSQDIVQANWTDKLIMHTGNSAASMRFPTEMQDYVRFGISMYGLYPSSVVKDEMPIRLKPALSLHARLVHVKKVPPGKSISYGATYTTTEEEWIGTIQLGYADGLDRKLQDSEVLVDGKRMPLVGKICMDQCMVKLDQHYPIGTHVIVIGEQDKEIITMDEIAGRLGTINYEVACMFSDRIPRFYKGAKV</sequence>
<dbReference type="FunFam" id="2.40.37.10:FF:000006">
    <property type="entry name" value="Alanine racemase"/>
    <property type="match status" value="1"/>
</dbReference>
<dbReference type="GO" id="GO:0009252">
    <property type="term" value="P:peptidoglycan biosynthetic process"/>
    <property type="evidence" value="ECO:0007669"/>
    <property type="project" value="TreeGrafter"/>
</dbReference>
<protein>
    <recommendedName>
        <fullName evidence="5">Alanine racemase</fullName>
        <ecNumber evidence="5">5.1.1.1</ecNumber>
    </recommendedName>
</protein>
<keyword evidence="4 5" id="KW-0413">Isomerase</keyword>
<feature type="modified residue" description="N6-(pyridoxal phosphate)lysine" evidence="5 6">
    <location>
        <position position="40"/>
    </location>
</feature>
<evidence type="ECO:0000259" key="8">
    <source>
        <dbReference type="SMART" id="SM01005"/>
    </source>
</evidence>
<feature type="active site" description="Proton acceptor; specific for D-alanine" evidence="5">
    <location>
        <position position="40"/>
    </location>
</feature>
<evidence type="ECO:0000313" key="10">
    <source>
        <dbReference type="Proteomes" id="UP000618460"/>
    </source>
</evidence>
<dbReference type="AlphaFoldDB" id="A0A917TS16"/>
<evidence type="ECO:0000256" key="2">
    <source>
        <dbReference type="ARBA" id="ARBA00001933"/>
    </source>
</evidence>
<dbReference type="SUPFAM" id="SSF51419">
    <property type="entry name" value="PLP-binding barrel"/>
    <property type="match status" value="1"/>
</dbReference>
<dbReference type="PANTHER" id="PTHR30511">
    <property type="entry name" value="ALANINE RACEMASE"/>
    <property type="match status" value="1"/>
</dbReference>
<dbReference type="EC" id="5.1.1.1" evidence="5"/>
<dbReference type="EMBL" id="BMLG01000010">
    <property type="protein sequence ID" value="GGM34367.1"/>
    <property type="molecule type" value="Genomic_DNA"/>
</dbReference>
<dbReference type="Gene3D" id="3.20.20.10">
    <property type="entry name" value="Alanine racemase"/>
    <property type="match status" value="1"/>
</dbReference>
<dbReference type="InterPro" id="IPR001608">
    <property type="entry name" value="Ala_racemase_N"/>
</dbReference>
<gene>
    <name evidence="9" type="primary">alr1</name>
    <name evidence="9" type="ORF">GCM10011351_20390</name>
</gene>
<name>A0A917TS16_9BACI</name>
<dbReference type="Proteomes" id="UP000618460">
    <property type="component" value="Unassembled WGS sequence"/>
</dbReference>
<feature type="binding site" evidence="5 7">
    <location>
        <position position="314"/>
    </location>
    <ligand>
        <name>substrate</name>
    </ligand>
</feature>
<evidence type="ECO:0000256" key="7">
    <source>
        <dbReference type="PIRSR" id="PIRSR600821-52"/>
    </source>
</evidence>
<dbReference type="Gene3D" id="2.40.37.10">
    <property type="entry name" value="Lyase, Ornithine Decarboxylase, Chain A, domain 1"/>
    <property type="match status" value="1"/>
</dbReference>
<dbReference type="InterPro" id="IPR029066">
    <property type="entry name" value="PLP-binding_barrel"/>
</dbReference>
<dbReference type="Pfam" id="PF00842">
    <property type="entry name" value="Ala_racemase_C"/>
    <property type="match status" value="1"/>
</dbReference>
<dbReference type="GO" id="GO:0008784">
    <property type="term" value="F:alanine racemase activity"/>
    <property type="evidence" value="ECO:0007669"/>
    <property type="project" value="UniProtKB-UniRule"/>
</dbReference>
<dbReference type="InterPro" id="IPR009006">
    <property type="entry name" value="Ala_racemase/Decarboxylase_C"/>
</dbReference>
<dbReference type="GO" id="GO:0005829">
    <property type="term" value="C:cytosol"/>
    <property type="evidence" value="ECO:0007669"/>
    <property type="project" value="TreeGrafter"/>
</dbReference>
<dbReference type="PROSITE" id="PS00395">
    <property type="entry name" value="ALANINE_RACEMASE"/>
    <property type="match status" value="1"/>
</dbReference>
<evidence type="ECO:0000256" key="1">
    <source>
        <dbReference type="ARBA" id="ARBA00000316"/>
    </source>
</evidence>
<dbReference type="CDD" id="cd00430">
    <property type="entry name" value="PLPDE_III_AR"/>
    <property type="match status" value="1"/>
</dbReference>
<dbReference type="FunFam" id="3.20.20.10:FF:000002">
    <property type="entry name" value="Alanine racemase"/>
    <property type="match status" value="1"/>
</dbReference>
<dbReference type="RefSeq" id="WP_117155447.1">
    <property type="nucleotide sequence ID" value="NZ_BMLG01000010.1"/>
</dbReference>
<keyword evidence="3 5" id="KW-0663">Pyridoxal phosphate</keyword>
<dbReference type="OrthoDB" id="9813814at2"/>
<dbReference type="PRINTS" id="PR00992">
    <property type="entry name" value="ALARACEMASE"/>
</dbReference>
<feature type="binding site" evidence="5 7">
    <location>
        <position position="136"/>
    </location>
    <ligand>
        <name>substrate</name>
    </ligand>
</feature>
<evidence type="ECO:0000256" key="4">
    <source>
        <dbReference type="ARBA" id="ARBA00023235"/>
    </source>
</evidence>
<proteinExistence type="inferred from homology"/>
<evidence type="ECO:0000256" key="6">
    <source>
        <dbReference type="PIRSR" id="PIRSR600821-50"/>
    </source>
</evidence>
<comment type="caution">
    <text evidence="9">The sequence shown here is derived from an EMBL/GenBank/DDBJ whole genome shotgun (WGS) entry which is preliminary data.</text>
</comment>
<comment type="pathway">
    <text evidence="5">Amino-acid biosynthesis; D-alanine biosynthesis; D-alanine from L-alanine: step 1/1.</text>
</comment>
<organism evidence="9 10">
    <name type="scientific">Paraliobacillus quinghaiensis</name>
    <dbReference type="NCBI Taxonomy" id="470815"/>
    <lineage>
        <taxon>Bacteria</taxon>
        <taxon>Bacillati</taxon>
        <taxon>Bacillota</taxon>
        <taxon>Bacilli</taxon>
        <taxon>Bacillales</taxon>
        <taxon>Bacillaceae</taxon>
        <taxon>Paraliobacillus</taxon>
    </lineage>
</organism>
<comment type="similarity">
    <text evidence="5">Belongs to the alanine racemase family.</text>
</comment>
<reference evidence="9" key="2">
    <citation type="submission" date="2020-09" db="EMBL/GenBank/DDBJ databases">
        <authorList>
            <person name="Sun Q."/>
            <person name="Zhou Y."/>
        </authorList>
    </citation>
    <scope>NUCLEOTIDE SEQUENCE</scope>
    <source>
        <strain evidence="9">CGMCC 1.6333</strain>
    </source>
</reference>
<dbReference type="GO" id="GO:0030632">
    <property type="term" value="P:D-alanine biosynthetic process"/>
    <property type="evidence" value="ECO:0007669"/>
    <property type="project" value="UniProtKB-UniRule"/>
</dbReference>
<evidence type="ECO:0000313" key="9">
    <source>
        <dbReference type="EMBL" id="GGM34367.1"/>
    </source>
</evidence>
<comment type="cofactor">
    <cofactor evidence="2 5 6">
        <name>pyridoxal 5'-phosphate</name>
        <dbReference type="ChEBI" id="CHEBI:597326"/>
    </cofactor>
</comment>
<evidence type="ECO:0000256" key="5">
    <source>
        <dbReference type="HAMAP-Rule" id="MF_01201"/>
    </source>
</evidence>
<evidence type="ECO:0000256" key="3">
    <source>
        <dbReference type="ARBA" id="ARBA00022898"/>
    </source>
</evidence>
<dbReference type="GO" id="GO:0030170">
    <property type="term" value="F:pyridoxal phosphate binding"/>
    <property type="evidence" value="ECO:0007669"/>
    <property type="project" value="UniProtKB-UniRule"/>
</dbReference>
<dbReference type="HAMAP" id="MF_01201">
    <property type="entry name" value="Ala_racemase"/>
    <property type="match status" value="1"/>
</dbReference>
<comment type="catalytic activity">
    <reaction evidence="1 5">
        <text>L-alanine = D-alanine</text>
        <dbReference type="Rhea" id="RHEA:20249"/>
        <dbReference type="ChEBI" id="CHEBI:57416"/>
        <dbReference type="ChEBI" id="CHEBI:57972"/>
        <dbReference type="EC" id="5.1.1.1"/>
    </reaction>
</comment>
<dbReference type="SUPFAM" id="SSF50621">
    <property type="entry name" value="Alanine racemase C-terminal domain-like"/>
    <property type="match status" value="1"/>
</dbReference>
<reference evidence="9" key="1">
    <citation type="journal article" date="2014" name="Int. J. Syst. Evol. Microbiol.">
        <title>Complete genome sequence of Corynebacterium casei LMG S-19264T (=DSM 44701T), isolated from a smear-ripened cheese.</title>
        <authorList>
            <consortium name="US DOE Joint Genome Institute (JGI-PGF)"/>
            <person name="Walter F."/>
            <person name="Albersmeier A."/>
            <person name="Kalinowski J."/>
            <person name="Ruckert C."/>
        </authorList>
    </citation>
    <scope>NUCLEOTIDE SEQUENCE</scope>
    <source>
        <strain evidence="9">CGMCC 1.6333</strain>
    </source>
</reference>
<feature type="active site" description="Proton acceptor; specific for L-alanine" evidence="5">
    <location>
        <position position="267"/>
    </location>
</feature>
<keyword evidence="10" id="KW-1185">Reference proteome</keyword>
<comment type="function">
    <text evidence="5">Catalyzes the interconversion of L-alanine and D-alanine. May also act on other amino acids.</text>
</comment>
<accession>A0A917TS16</accession>
<dbReference type="PANTHER" id="PTHR30511:SF0">
    <property type="entry name" value="ALANINE RACEMASE, CATABOLIC-RELATED"/>
    <property type="match status" value="1"/>
</dbReference>
<feature type="domain" description="Alanine racemase C-terminal" evidence="8">
    <location>
        <begin position="246"/>
        <end position="371"/>
    </location>
</feature>